<dbReference type="Pfam" id="PF22725">
    <property type="entry name" value="GFO_IDH_MocA_C3"/>
    <property type="match status" value="1"/>
</dbReference>
<gene>
    <name evidence="15" type="ORF">H0H81_007031</name>
</gene>
<dbReference type="InterPro" id="IPR012677">
    <property type="entry name" value="Nucleotide-bd_a/b_plait_sf"/>
</dbReference>
<dbReference type="InterPro" id="IPR000504">
    <property type="entry name" value="RRM_dom"/>
</dbReference>
<evidence type="ECO:0000313" key="15">
    <source>
        <dbReference type="EMBL" id="KAG5639087.1"/>
    </source>
</evidence>
<dbReference type="GO" id="GO:0061630">
    <property type="term" value="F:ubiquitin protein ligase activity"/>
    <property type="evidence" value="ECO:0007669"/>
    <property type="project" value="UniProtKB-EC"/>
</dbReference>
<feature type="domain" description="C3H1-type" evidence="14">
    <location>
        <begin position="771"/>
        <end position="798"/>
    </location>
</feature>
<dbReference type="CDD" id="cd20335">
    <property type="entry name" value="BRcat_RBR"/>
    <property type="match status" value="1"/>
</dbReference>
<keyword evidence="9" id="KW-0694">RNA-binding</keyword>
<dbReference type="InterPro" id="IPR036291">
    <property type="entry name" value="NAD(P)-bd_dom_sf"/>
</dbReference>
<comment type="catalytic activity">
    <reaction evidence="8">
        <text>D-xylose + NADP(+) = D-xylono-1,5-lactone + NADPH + H(+)</text>
        <dbReference type="Rhea" id="RHEA:22000"/>
        <dbReference type="ChEBI" id="CHEBI:15378"/>
        <dbReference type="ChEBI" id="CHEBI:15867"/>
        <dbReference type="ChEBI" id="CHEBI:53455"/>
        <dbReference type="ChEBI" id="CHEBI:57783"/>
        <dbReference type="ChEBI" id="CHEBI:58349"/>
        <dbReference type="EC" id="1.1.1.179"/>
    </reaction>
</comment>
<dbReference type="InterPro" id="IPR055170">
    <property type="entry name" value="GFO_IDH_MocA-like_dom"/>
</dbReference>
<dbReference type="GO" id="GO:0003723">
    <property type="term" value="F:RNA binding"/>
    <property type="evidence" value="ECO:0007669"/>
    <property type="project" value="UniProtKB-UniRule"/>
</dbReference>
<feature type="zinc finger region" description="C3H1-type" evidence="10">
    <location>
        <begin position="1237"/>
        <end position="1264"/>
    </location>
</feature>
<feature type="region of interest" description="Disordered" evidence="11">
    <location>
        <begin position="1418"/>
        <end position="1449"/>
    </location>
</feature>
<dbReference type="SUPFAM" id="SSF55347">
    <property type="entry name" value="Glyceraldehyde-3-phosphate dehydrogenase-like, C-terminal domain"/>
    <property type="match status" value="1"/>
</dbReference>
<evidence type="ECO:0000256" key="5">
    <source>
        <dbReference type="ARBA" id="ARBA00023002"/>
    </source>
</evidence>
<dbReference type="PANTHER" id="PTHR22604">
    <property type="entry name" value="OXIDOREDUCTASES"/>
    <property type="match status" value="1"/>
</dbReference>
<dbReference type="PROSITE" id="PS00518">
    <property type="entry name" value="ZF_RING_1"/>
    <property type="match status" value="1"/>
</dbReference>
<feature type="compositionally biased region" description="Polar residues" evidence="11">
    <location>
        <begin position="868"/>
        <end position="885"/>
    </location>
</feature>
<dbReference type="PROSITE" id="PS50089">
    <property type="entry name" value="ZF_RING_2"/>
    <property type="match status" value="1"/>
</dbReference>
<feature type="domain" description="C3H1-type" evidence="14">
    <location>
        <begin position="1128"/>
        <end position="1155"/>
    </location>
</feature>
<evidence type="ECO:0000256" key="10">
    <source>
        <dbReference type="PROSITE-ProRule" id="PRU00723"/>
    </source>
</evidence>
<dbReference type="Proteomes" id="UP000717328">
    <property type="component" value="Unassembled WGS sequence"/>
</dbReference>
<evidence type="ECO:0000313" key="16">
    <source>
        <dbReference type="Proteomes" id="UP000717328"/>
    </source>
</evidence>
<feature type="domain" description="C3H1-type" evidence="14">
    <location>
        <begin position="1068"/>
        <end position="1095"/>
    </location>
</feature>
<dbReference type="SUPFAM" id="SSF57850">
    <property type="entry name" value="RING/U-box"/>
    <property type="match status" value="1"/>
</dbReference>
<feature type="domain" description="C3H1-type" evidence="14">
    <location>
        <begin position="343"/>
        <end position="370"/>
    </location>
</feature>
<feature type="zinc finger region" description="C3H1-type" evidence="10">
    <location>
        <begin position="1363"/>
        <end position="1390"/>
    </location>
</feature>
<reference evidence="15" key="2">
    <citation type="submission" date="2021-10" db="EMBL/GenBank/DDBJ databases">
        <title>Phylogenomics reveals ancestral predisposition of the termite-cultivated fungus Termitomyces towards a domesticated lifestyle.</title>
        <authorList>
            <person name="Auxier B."/>
            <person name="Grum-Grzhimaylo A."/>
            <person name="Cardenas M.E."/>
            <person name="Lodge J.D."/>
            <person name="Laessoe T."/>
            <person name="Pedersen O."/>
            <person name="Smith M.E."/>
            <person name="Kuyper T.W."/>
            <person name="Franco-Molano E.A."/>
            <person name="Baroni T.J."/>
            <person name="Aanen D.K."/>
        </authorList>
    </citation>
    <scope>NUCLEOTIDE SEQUENCE</scope>
    <source>
        <strain evidence="15">D49</strain>
    </source>
</reference>
<feature type="compositionally biased region" description="Polar residues" evidence="11">
    <location>
        <begin position="438"/>
        <end position="449"/>
    </location>
</feature>
<feature type="zinc finger region" description="C3H1-type" evidence="10">
    <location>
        <begin position="343"/>
        <end position="370"/>
    </location>
</feature>
<reference evidence="15" key="1">
    <citation type="submission" date="2021-02" db="EMBL/GenBank/DDBJ databases">
        <authorList>
            <person name="Nieuwenhuis M."/>
            <person name="Van De Peppel L.J.J."/>
        </authorList>
    </citation>
    <scope>NUCLEOTIDE SEQUENCE</scope>
    <source>
        <strain evidence="15">D49</strain>
    </source>
</reference>
<feature type="region of interest" description="Disordered" evidence="11">
    <location>
        <begin position="429"/>
        <end position="490"/>
    </location>
</feature>
<dbReference type="Pfam" id="PF14608">
    <property type="entry name" value="zf-CCCH_2"/>
    <property type="match status" value="3"/>
</dbReference>
<feature type="domain" description="C3H1-type" evidence="14">
    <location>
        <begin position="711"/>
        <end position="738"/>
    </location>
</feature>
<feature type="region of interest" description="Disordered" evidence="11">
    <location>
        <begin position="1317"/>
        <end position="1360"/>
    </location>
</feature>
<feature type="domain" description="C3H1-type" evidence="14">
    <location>
        <begin position="651"/>
        <end position="678"/>
    </location>
</feature>
<feature type="domain" description="RING-type" evidence="12">
    <location>
        <begin position="1950"/>
        <end position="1994"/>
    </location>
</feature>
<sequence>MGIQLTEFRWGIISTGKIAACFVKDLLVDPKTRNVHDVVHRVAAVGSRSVEKAQEFIDSEAGGDKSIKAYGSYAEVYADKNALDAIKAGKNVLCEKPVTCNVAELRSLLLAAKEHDVFFMEAVWTRFQPLTLEVKRIAEEGSLGAPVVLHADLSGDFDVQNIPKTHRILDPALGGGALLDLGPYPLVWAIVALYENPLNKLSNPSNISGTMLKTPLTNVDSNTSFTVTFAAAELAAQAILSCSINLNPQQPGVNIRFERGTITIPAPIYCPKEFTVRYYGKNGQVTREARQVFEYTGGGWHFQADEVARCVRDGKKESALWGHNKSLLEMEIFDEMVFDLTEAGSRSLCIFYRMGQCQNGDDCSFAHSSDDDQQLSSDTVASSQSGHDIRPLLENSESEDIPEWAIDTNQESSEHDGASPISLLKSDEVDSSLVPPHDQSTPDQFNQSLIPPDDQLTSEETDSSSSRDPSSSPNYGDHTIKPESDLDWQGKEKELDGDIDEFFSEEEAPVHETIGYDISNPHVVTSGMTTTSPLPRSSEESHVELLDEFHVPSEAQTIIAEIVPPPDDLNNASVEEVSWDQEHLQDSWNHPGSHQIEDSVLRYPDAAFVEAHEDYPEYPSSDANEILPDPEPLPPADIIPHWSEYADPSVNTMIPFCKFLTQARCNQGFACRFRHSLSVKEYEILFRDPYPTLWSHLDQFQTDGSTQPATKNSFTTCKFYPLGKCRNGTSCPYLHTLSTAKPMDTELSSQLPEEPDYPTSALEHNRELQNRDNKPPCKWFQQGNCRYGDKCNFLHDIVQENEEVPGYNPAEERSIPLDNPMEEEPPAMADDGWSTNAEGWGTYVDGWVVKETVDNGDKTVHAKEDQVGNKSPTNGGWSAGDTGNWSPAGEDPWAILKDNHVQNELPTTGGRSTEETSTWSMVKESPFNTSTKSNRCIYYARGLCRRGDKCNLTHDNPKSNTSRSASPNPANGFSKTSTRPQTIARQDQSTSWALQGDTNLDTPSPVTDERRYSERGRPQCKFHLSGHCKNGILCNFSHDTPGPTDRRMSRAEPPVKETWSKDSTHDSWVPPQTCSYHAKGRCKRGSQCKLSHSSPQGGTSRSSRSGNSTPSRVTLPPPSLDNSPAQDLKRSSQCAYHIKGYCKRGTQCTFGHDSPNGGTPISARSRNSTPGLSPFPGPPSHHTSSKKHFYDDPELIDVQEDQTPWDAAQDTTEPIAPDGAGGWPDTESENEYSPWTAPQNSICEFHLQGHCRKGKRCGMRHESPVPASSNQEKNSVKPAVEQTNETDPVSEWAAETDLPPMLQGEPSLDEGSWVNQEGLLDEPHGSDSDPEWHEAAAPPPNEDDEATWKEEWPQEPAQPLGPTKILAPCKAFGQGYCPLGDSCLFLHIIEEDVVVETPSFAVVEDRNVVDESLHVDGDEGLVANGTNTDATDIEQEQDSEEEQEEEQEPEIIAERDMFNCRIRFGLDNGCSPTDITTASESCRILVCNLPSNISQPDVVDLVLTIDDLEFPHEDIILEYTGTDAADVMIKFATPKDALKAVIKLHGQTYDSRPLATRLVTEILATPLECSTVKITWPSPTCIVWVFYPTITIAKEHEKRLNGLLFRGRKVKASFSRPSSNARLYAVMLSNMLPNLDKAAIEELSKSSVVHLHDATYTGNPLDDIHNVVAARGPLARFHRLPLDPTHTKHITFARFDNAAALEGVLQAHGVQQPFLGGGTLSLQKVFHKNYMISMRRYQALRGVLEQLRARFEEEKHCTLRIYDAAEPVDIHLYADAGEGTAFGTANREVQAALAGEVLLNREGKNAGTTPLWHEVFDMAQGTEAVTLINAKDPNYFVKVDQRKQVLRVSGEADARARAERAVLKLLKQVCAQRQVLPLGLPELWAMVDGLYKTLQDTLGADKVILDVNAPELVVWGVKHVQKVKEELALAVSSNRFPTHKSDSTGHLDTCTLCLRSPRGPDPPITLPCDHAYCTSCLRHVLHRSAGLQFVPPACIATTDDGGVCGTFAPYVVVRDLLPMTAEAALLRGAFLAHVRAQSGGPEMGQFFFCPTPHCETVHRALAAERVTGPSVSVVYTCPTCTVPVCAACCGDEHEGLPCPVPGTS</sequence>
<dbReference type="GO" id="GO:0008270">
    <property type="term" value="F:zinc ion binding"/>
    <property type="evidence" value="ECO:0007669"/>
    <property type="project" value="UniProtKB-KW"/>
</dbReference>
<dbReference type="Pfam" id="PF18044">
    <property type="entry name" value="zf-CCCH_4"/>
    <property type="match status" value="1"/>
</dbReference>
<dbReference type="InterPro" id="IPR001841">
    <property type="entry name" value="Znf_RING"/>
</dbReference>
<dbReference type="Gene3D" id="3.30.1370.210">
    <property type="match status" value="3"/>
</dbReference>
<dbReference type="Pfam" id="PF00642">
    <property type="entry name" value="zf-CCCH"/>
    <property type="match status" value="1"/>
</dbReference>
<evidence type="ECO:0000256" key="2">
    <source>
        <dbReference type="ARBA" id="ARBA00022723"/>
    </source>
</evidence>
<keyword evidence="3 10" id="KW-0863">Zinc-finger</keyword>
<evidence type="ECO:0000256" key="7">
    <source>
        <dbReference type="ARBA" id="ARBA00042988"/>
    </source>
</evidence>
<dbReference type="Pfam" id="PF01408">
    <property type="entry name" value="GFO_IDH_MocA"/>
    <property type="match status" value="1"/>
</dbReference>
<dbReference type="InterPro" id="IPR017907">
    <property type="entry name" value="Znf_RING_CS"/>
</dbReference>
<dbReference type="InterPro" id="IPR035979">
    <property type="entry name" value="RBD_domain_sf"/>
</dbReference>
<comment type="caution">
    <text evidence="15">The sequence shown here is derived from an EMBL/GenBank/DDBJ whole genome shotgun (WGS) entry which is preliminary data.</text>
</comment>
<feature type="compositionally biased region" description="Low complexity" evidence="11">
    <location>
        <begin position="463"/>
        <end position="473"/>
    </location>
</feature>
<name>A0A9P7G234_9AGAR</name>
<evidence type="ECO:0000256" key="1">
    <source>
        <dbReference type="ARBA" id="ARBA00010928"/>
    </source>
</evidence>
<evidence type="ECO:0000256" key="9">
    <source>
        <dbReference type="PROSITE-ProRule" id="PRU00176"/>
    </source>
</evidence>
<feature type="region of interest" description="Disordered" evidence="11">
    <location>
        <begin position="1086"/>
        <end position="1128"/>
    </location>
</feature>
<dbReference type="GO" id="GO:0000166">
    <property type="term" value="F:nucleotide binding"/>
    <property type="evidence" value="ECO:0007669"/>
    <property type="project" value="InterPro"/>
</dbReference>
<dbReference type="InterPro" id="IPR018957">
    <property type="entry name" value="Znf_C3HC4_RING-type"/>
</dbReference>
<dbReference type="InterPro" id="IPR000571">
    <property type="entry name" value="Znf_CCCH"/>
</dbReference>
<evidence type="ECO:0000256" key="6">
    <source>
        <dbReference type="ARBA" id="ARBA00038984"/>
    </source>
</evidence>
<keyword evidence="4 10" id="KW-0862">Zinc</keyword>
<feature type="region of interest" description="Disordered" evidence="11">
    <location>
        <begin position="1039"/>
        <end position="1070"/>
    </location>
</feature>
<feature type="zinc finger region" description="C3H1-type" evidence="10">
    <location>
        <begin position="1128"/>
        <end position="1155"/>
    </location>
</feature>
<dbReference type="SUPFAM" id="SSF54928">
    <property type="entry name" value="RNA-binding domain, RBD"/>
    <property type="match status" value="1"/>
</dbReference>
<feature type="zinc finger region" description="C3H1-type" evidence="10">
    <location>
        <begin position="711"/>
        <end position="738"/>
    </location>
</feature>
<evidence type="ECO:0000256" key="8">
    <source>
        <dbReference type="ARBA" id="ARBA00049233"/>
    </source>
</evidence>
<dbReference type="InterPro" id="IPR036855">
    <property type="entry name" value="Znf_CCCH_sf"/>
</dbReference>
<dbReference type="Gene3D" id="3.30.40.10">
    <property type="entry name" value="Zinc/RING finger domain, C3HC4 (zinc finger)"/>
    <property type="match status" value="1"/>
</dbReference>
<proteinExistence type="inferred from homology"/>
<evidence type="ECO:0000256" key="11">
    <source>
        <dbReference type="SAM" id="MobiDB-lite"/>
    </source>
</evidence>
<feature type="zinc finger region" description="C3H1-type" evidence="10">
    <location>
        <begin position="651"/>
        <end position="678"/>
    </location>
</feature>
<dbReference type="SMART" id="SM00356">
    <property type="entry name" value="ZnF_C3H1"/>
    <property type="match status" value="10"/>
</dbReference>
<dbReference type="PROSITE" id="PS50103">
    <property type="entry name" value="ZF_C3H1"/>
    <property type="match status" value="10"/>
</dbReference>
<dbReference type="Gene3D" id="3.30.70.330">
    <property type="match status" value="1"/>
</dbReference>
<dbReference type="EC" id="1.1.1.179" evidence="6"/>
<dbReference type="Gene3D" id="3.30.360.10">
    <property type="entry name" value="Dihydrodipicolinate Reductase, domain 2"/>
    <property type="match status" value="1"/>
</dbReference>
<keyword evidence="2 10" id="KW-0479">Metal-binding</keyword>
<feature type="region of interest" description="Disordered" evidence="11">
    <location>
        <begin position="1255"/>
        <end position="1290"/>
    </location>
</feature>
<keyword evidence="16" id="KW-1185">Reference proteome</keyword>
<feature type="zinc finger region" description="C3H1-type" evidence="10">
    <location>
        <begin position="771"/>
        <end position="798"/>
    </location>
</feature>
<dbReference type="SUPFAM" id="SSF51735">
    <property type="entry name" value="NAD(P)-binding Rossmann-fold domains"/>
    <property type="match status" value="1"/>
</dbReference>
<dbReference type="GO" id="GO:0047837">
    <property type="term" value="F:D-xylose 1-dehydrogenase (NADP+) activity"/>
    <property type="evidence" value="ECO:0007669"/>
    <property type="project" value="UniProtKB-EC"/>
</dbReference>
<feature type="domain" description="C3H1-type" evidence="14">
    <location>
        <begin position="1014"/>
        <end position="1041"/>
    </location>
</feature>
<feature type="domain" description="C3H1-type" evidence="14">
    <location>
        <begin position="1237"/>
        <end position="1264"/>
    </location>
</feature>
<dbReference type="Gene3D" id="4.10.1000.10">
    <property type="entry name" value="Zinc finger, CCCH-type"/>
    <property type="match status" value="1"/>
</dbReference>
<feature type="region of interest" description="Disordered" evidence="11">
    <location>
        <begin position="1147"/>
        <end position="1188"/>
    </location>
</feature>
<feature type="region of interest" description="Disordered" evidence="11">
    <location>
        <begin position="368"/>
        <end position="388"/>
    </location>
</feature>
<feature type="region of interest" description="Disordered" evidence="11">
    <location>
        <begin position="802"/>
        <end position="834"/>
    </location>
</feature>
<dbReference type="SUPFAM" id="SSF90229">
    <property type="entry name" value="CCCH zinc finger"/>
    <property type="match status" value="3"/>
</dbReference>
<dbReference type="Pfam" id="PF00097">
    <property type="entry name" value="zf-C3HC4"/>
    <property type="match status" value="1"/>
</dbReference>
<organism evidence="15 16">
    <name type="scientific">Sphagnurus paluster</name>
    <dbReference type="NCBI Taxonomy" id="117069"/>
    <lineage>
        <taxon>Eukaryota</taxon>
        <taxon>Fungi</taxon>
        <taxon>Dikarya</taxon>
        <taxon>Basidiomycota</taxon>
        <taxon>Agaricomycotina</taxon>
        <taxon>Agaricomycetes</taxon>
        <taxon>Agaricomycetidae</taxon>
        <taxon>Agaricales</taxon>
        <taxon>Tricholomatineae</taxon>
        <taxon>Lyophyllaceae</taxon>
        <taxon>Sphagnurus</taxon>
    </lineage>
</organism>
<evidence type="ECO:0000259" key="14">
    <source>
        <dbReference type="PROSITE" id="PS50103"/>
    </source>
</evidence>
<feature type="domain" description="C3H1-type" evidence="14">
    <location>
        <begin position="1363"/>
        <end position="1390"/>
    </location>
</feature>
<feature type="domain" description="RRM" evidence="13">
    <location>
        <begin position="1482"/>
        <end position="1561"/>
    </location>
</feature>
<comment type="similarity">
    <text evidence="1">Belongs to the Gfo/Idh/MocA family.</text>
</comment>
<feature type="compositionally biased region" description="Basic and acidic residues" evidence="11">
    <location>
        <begin position="1321"/>
        <end position="1334"/>
    </location>
</feature>
<keyword evidence="5" id="KW-0560">Oxidoreductase</keyword>
<feature type="compositionally biased region" description="Polar residues" evidence="11">
    <location>
        <begin position="1156"/>
        <end position="1171"/>
    </location>
</feature>
<feature type="region of interest" description="Disordered" evidence="11">
    <location>
        <begin position="1209"/>
        <end position="1235"/>
    </location>
</feature>
<evidence type="ECO:0000259" key="12">
    <source>
        <dbReference type="PROSITE" id="PS50089"/>
    </source>
</evidence>
<feature type="compositionally biased region" description="Low complexity" evidence="11">
    <location>
        <begin position="907"/>
        <end position="918"/>
    </location>
</feature>
<dbReference type="InterPro" id="IPR050984">
    <property type="entry name" value="Gfo/Idh/MocA_domain"/>
</dbReference>
<feature type="compositionally biased region" description="Basic and acidic residues" evidence="11">
    <location>
        <begin position="478"/>
        <end position="490"/>
    </location>
</feature>
<dbReference type="InterPro" id="IPR041367">
    <property type="entry name" value="Znf-CCCH_4"/>
</dbReference>
<feature type="zinc finger region" description="C3H1-type" evidence="10">
    <location>
        <begin position="1014"/>
        <end position="1041"/>
    </location>
</feature>
<dbReference type="CDD" id="cd00590">
    <property type="entry name" value="RRM_SF"/>
    <property type="match status" value="1"/>
</dbReference>
<accession>A0A9P7G234</accession>
<protein>
    <recommendedName>
        <fullName evidence="6">D-xylose 1-dehydrogenase (NADP(+), D-xylono-1,5-lactone-forming)</fullName>
        <ecNumber evidence="6">1.1.1.179</ecNumber>
    </recommendedName>
    <alternativeName>
        <fullName evidence="7">D-xylose-NADP dehydrogenase</fullName>
    </alternativeName>
</protein>
<feature type="compositionally biased region" description="Low complexity" evidence="11">
    <location>
        <begin position="1091"/>
        <end position="1112"/>
    </location>
</feature>
<feature type="region of interest" description="Disordered" evidence="11">
    <location>
        <begin position="859"/>
        <end position="928"/>
    </location>
</feature>
<feature type="zinc finger region" description="C3H1-type" evidence="10">
    <location>
        <begin position="930"/>
        <end position="957"/>
    </location>
</feature>
<feature type="compositionally biased region" description="Polar residues" evidence="11">
    <location>
        <begin position="958"/>
        <end position="1005"/>
    </location>
</feature>
<feature type="zinc finger region" description="C3H1-type" evidence="10">
    <location>
        <begin position="1068"/>
        <end position="1095"/>
    </location>
</feature>
<feature type="domain" description="C3H1-type" evidence="14">
    <location>
        <begin position="930"/>
        <end position="957"/>
    </location>
</feature>
<feature type="compositionally biased region" description="Basic and acidic residues" evidence="11">
    <location>
        <begin position="1044"/>
        <end position="1065"/>
    </location>
</feature>
<evidence type="ECO:0000256" key="4">
    <source>
        <dbReference type="ARBA" id="ARBA00022833"/>
    </source>
</evidence>
<dbReference type="EMBL" id="JABCKI010005732">
    <property type="protein sequence ID" value="KAG5639087.1"/>
    <property type="molecule type" value="Genomic_DNA"/>
</dbReference>
<feature type="region of interest" description="Disordered" evidence="11">
    <location>
        <begin position="955"/>
        <end position="1015"/>
    </location>
</feature>
<dbReference type="InterPro" id="IPR000683">
    <property type="entry name" value="Gfo/Idh/MocA-like_OxRdtase_N"/>
</dbReference>
<dbReference type="OrthoDB" id="2129491at2759"/>
<dbReference type="PANTHER" id="PTHR22604:SF105">
    <property type="entry name" value="TRANS-1,2-DIHYDROBENZENE-1,2-DIOL DEHYDROGENASE"/>
    <property type="match status" value="1"/>
</dbReference>
<evidence type="ECO:0000259" key="13">
    <source>
        <dbReference type="PROSITE" id="PS50102"/>
    </source>
</evidence>
<dbReference type="InterPro" id="IPR013083">
    <property type="entry name" value="Znf_RING/FYVE/PHD"/>
</dbReference>
<evidence type="ECO:0000256" key="3">
    <source>
        <dbReference type="ARBA" id="ARBA00022771"/>
    </source>
</evidence>
<dbReference type="PROSITE" id="PS50102">
    <property type="entry name" value="RRM"/>
    <property type="match status" value="1"/>
</dbReference>
<dbReference type="Gene3D" id="3.40.50.720">
    <property type="entry name" value="NAD(P)-binding Rossmann-like Domain"/>
    <property type="match status" value="1"/>
</dbReference>
<feature type="compositionally biased region" description="Acidic residues" evidence="11">
    <location>
        <begin position="1431"/>
        <end position="1449"/>
    </location>
</feature>